<evidence type="ECO:0000256" key="2">
    <source>
        <dbReference type="ARBA" id="ARBA00034247"/>
    </source>
</evidence>
<dbReference type="SUPFAM" id="SSF55073">
    <property type="entry name" value="Nucleotide cyclase"/>
    <property type="match status" value="1"/>
</dbReference>
<dbReference type="Pfam" id="PF00498">
    <property type="entry name" value="FHA"/>
    <property type="match status" value="1"/>
</dbReference>
<dbReference type="SUPFAM" id="SSF49879">
    <property type="entry name" value="SMAD/FHA domain"/>
    <property type="match status" value="1"/>
</dbReference>
<gene>
    <name evidence="5" type="ORF">PPSIR1_08746</name>
</gene>
<accession>A6G7C6</accession>
<dbReference type="GO" id="GO:0052621">
    <property type="term" value="F:diguanylate cyclase activity"/>
    <property type="evidence" value="ECO:0007669"/>
    <property type="project" value="UniProtKB-EC"/>
</dbReference>
<dbReference type="CDD" id="cd00060">
    <property type="entry name" value="FHA"/>
    <property type="match status" value="1"/>
</dbReference>
<dbReference type="NCBIfam" id="TIGR00254">
    <property type="entry name" value="GGDEF"/>
    <property type="match status" value="1"/>
</dbReference>
<dbReference type="InterPro" id="IPR000160">
    <property type="entry name" value="GGDEF_dom"/>
</dbReference>
<dbReference type="InterPro" id="IPR043128">
    <property type="entry name" value="Rev_trsase/Diguanyl_cyclase"/>
</dbReference>
<dbReference type="InterPro" id="IPR050469">
    <property type="entry name" value="Diguanylate_Cyclase"/>
</dbReference>
<dbReference type="PROSITE" id="PS50006">
    <property type="entry name" value="FHA_DOMAIN"/>
    <property type="match status" value="1"/>
</dbReference>
<dbReference type="EMBL" id="ABCS01000033">
    <property type="protein sequence ID" value="EDM78260.1"/>
    <property type="molecule type" value="Genomic_DNA"/>
</dbReference>
<dbReference type="Gene3D" id="2.60.200.20">
    <property type="match status" value="1"/>
</dbReference>
<dbReference type="OrthoDB" id="9783076at2"/>
<proteinExistence type="predicted"/>
<sequence length="297" mass="33792">MRDENQDTIVHVKVDDTQGPKAKRQDACLVVIYGQDLGRKYNIIGRELRIGRGTTNDICLSQDAVSREHANIIVDEFGIKIRDNDSTNGTYINDNRIHEAYLRDGDLVKVGRSIFKFLSGDNIESSYHEEIFRLSTVDGLTQVFNRRYFMETLERELSRARRYDRPLALLIFDIDHFKRCNDTYGHRAGDFVLRRIAELVTMRARKVDVVSRYGGEEFTVILPEIDIRGASAFAEKIRKLIADETFIFEGRKIPVTISIGVAEIGPSVANADDMIQTADRRLYAAKTGGRNRVVDNG</sequence>
<dbReference type="CDD" id="cd01949">
    <property type="entry name" value="GGDEF"/>
    <property type="match status" value="1"/>
</dbReference>
<feature type="domain" description="GGDEF" evidence="4">
    <location>
        <begin position="165"/>
        <end position="297"/>
    </location>
</feature>
<dbReference type="PANTHER" id="PTHR45138">
    <property type="entry name" value="REGULATORY COMPONENTS OF SENSORY TRANSDUCTION SYSTEM"/>
    <property type="match status" value="1"/>
</dbReference>
<dbReference type="InterPro" id="IPR008984">
    <property type="entry name" value="SMAD_FHA_dom_sf"/>
</dbReference>
<comment type="caution">
    <text evidence="5">The sequence shown here is derived from an EMBL/GenBank/DDBJ whole genome shotgun (WGS) entry which is preliminary data.</text>
</comment>
<dbReference type="Pfam" id="PF00990">
    <property type="entry name" value="GGDEF"/>
    <property type="match status" value="1"/>
</dbReference>
<dbReference type="SMART" id="SM00240">
    <property type="entry name" value="FHA"/>
    <property type="match status" value="1"/>
</dbReference>
<dbReference type="STRING" id="391625.PPSIR1_08746"/>
<dbReference type="Gene3D" id="3.30.70.270">
    <property type="match status" value="1"/>
</dbReference>
<evidence type="ECO:0000256" key="1">
    <source>
        <dbReference type="ARBA" id="ARBA00012528"/>
    </source>
</evidence>
<dbReference type="SMART" id="SM00267">
    <property type="entry name" value="GGDEF"/>
    <property type="match status" value="1"/>
</dbReference>
<dbReference type="FunFam" id="3.30.70.270:FF:000001">
    <property type="entry name" value="Diguanylate cyclase domain protein"/>
    <property type="match status" value="1"/>
</dbReference>
<dbReference type="GO" id="GO:1902201">
    <property type="term" value="P:negative regulation of bacterial-type flagellum-dependent cell motility"/>
    <property type="evidence" value="ECO:0007669"/>
    <property type="project" value="TreeGrafter"/>
</dbReference>
<dbReference type="InterPro" id="IPR029787">
    <property type="entry name" value="Nucleotide_cyclase"/>
</dbReference>
<dbReference type="Proteomes" id="UP000005801">
    <property type="component" value="Unassembled WGS sequence"/>
</dbReference>
<dbReference type="PANTHER" id="PTHR45138:SF9">
    <property type="entry name" value="DIGUANYLATE CYCLASE DGCM-RELATED"/>
    <property type="match status" value="1"/>
</dbReference>
<feature type="domain" description="FHA" evidence="3">
    <location>
        <begin position="48"/>
        <end position="97"/>
    </location>
</feature>
<keyword evidence="6" id="KW-1185">Reference proteome</keyword>
<evidence type="ECO:0000259" key="4">
    <source>
        <dbReference type="PROSITE" id="PS50887"/>
    </source>
</evidence>
<reference evidence="5 6" key="1">
    <citation type="submission" date="2007-06" db="EMBL/GenBank/DDBJ databases">
        <authorList>
            <person name="Shimkets L."/>
            <person name="Ferriera S."/>
            <person name="Johnson J."/>
            <person name="Kravitz S."/>
            <person name="Beeson K."/>
            <person name="Sutton G."/>
            <person name="Rogers Y.-H."/>
            <person name="Friedman R."/>
            <person name="Frazier M."/>
            <person name="Venter J.C."/>
        </authorList>
    </citation>
    <scope>NUCLEOTIDE SEQUENCE [LARGE SCALE GENOMIC DNA]</scope>
    <source>
        <strain evidence="5 6">SIR-1</strain>
    </source>
</reference>
<name>A6G7C6_9BACT</name>
<dbReference type="EC" id="2.7.7.65" evidence="1"/>
<dbReference type="GO" id="GO:0043709">
    <property type="term" value="P:cell adhesion involved in single-species biofilm formation"/>
    <property type="evidence" value="ECO:0007669"/>
    <property type="project" value="TreeGrafter"/>
</dbReference>
<comment type="catalytic activity">
    <reaction evidence="2">
        <text>2 GTP = 3',3'-c-di-GMP + 2 diphosphate</text>
        <dbReference type="Rhea" id="RHEA:24898"/>
        <dbReference type="ChEBI" id="CHEBI:33019"/>
        <dbReference type="ChEBI" id="CHEBI:37565"/>
        <dbReference type="ChEBI" id="CHEBI:58805"/>
        <dbReference type="EC" id="2.7.7.65"/>
    </reaction>
</comment>
<evidence type="ECO:0000259" key="3">
    <source>
        <dbReference type="PROSITE" id="PS50006"/>
    </source>
</evidence>
<evidence type="ECO:0000313" key="5">
    <source>
        <dbReference type="EMBL" id="EDM78260.1"/>
    </source>
</evidence>
<dbReference type="AlphaFoldDB" id="A6G7C6"/>
<dbReference type="RefSeq" id="WP_006972621.1">
    <property type="nucleotide sequence ID" value="NZ_ABCS01000033.1"/>
</dbReference>
<protein>
    <recommendedName>
        <fullName evidence="1">diguanylate cyclase</fullName>
        <ecNumber evidence="1">2.7.7.65</ecNumber>
    </recommendedName>
</protein>
<evidence type="ECO:0000313" key="6">
    <source>
        <dbReference type="Proteomes" id="UP000005801"/>
    </source>
</evidence>
<dbReference type="eggNOG" id="COG3706">
    <property type="taxonomic scope" value="Bacteria"/>
</dbReference>
<dbReference type="PROSITE" id="PS50887">
    <property type="entry name" value="GGDEF"/>
    <property type="match status" value="1"/>
</dbReference>
<organism evidence="5 6">
    <name type="scientific">Plesiocystis pacifica SIR-1</name>
    <dbReference type="NCBI Taxonomy" id="391625"/>
    <lineage>
        <taxon>Bacteria</taxon>
        <taxon>Pseudomonadati</taxon>
        <taxon>Myxococcota</taxon>
        <taxon>Polyangia</taxon>
        <taxon>Nannocystales</taxon>
        <taxon>Nannocystaceae</taxon>
        <taxon>Plesiocystis</taxon>
    </lineage>
</organism>
<dbReference type="InterPro" id="IPR000253">
    <property type="entry name" value="FHA_dom"/>
</dbReference>
<dbReference type="GO" id="GO:0005886">
    <property type="term" value="C:plasma membrane"/>
    <property type="evidence" value="ECO:0007669"/>
    <property type="project" value="TreeGrafter"/>
</dbReference>